<dbReference type="EC" id="1.14.19.2" evidence="10"/>
<comment type="caution">
    <text evidence="10">The sequence shown here is derived from an EMBL/GenBank/DDBJ whole genome shotgun (WGS) entry which is preliminary data.</text>
</comment>
<keyword evidence="4" id="KW-0479">Metal-binding</keyword>
<evidence type="ECO:0000256" key="8">
    <source>
        <dbReference type="ARBA" id="ARBA00023098"/>
    </source>
</evidence>
<name>A0ABV8UGU0_9PROT</name>
<proteinExistence type="inferred from homology"/>
<comment type="cofactor">
    <cofactor evidence="1">
        <name>Fe(2+)</name>
        <dbReference type="ChEBI" id="CHEBI:29033"/>
    </cofactor>
</comment>
<reference evidence="11" key="1">
    <citation type="journal article" date="2019" name="Int. J. Syst. Evol. Microbiol.">
        <title>The Global Catalogue of Microorganisms (GCM) 10K type strain sequencing project: providing services to taxonomists for standard genome sequencing and annotation.</title>
        <authorList>
            <consortium name="The Broad Institute Genomics Platform"/>
            <consortium name="The Broad Institute Genome Sequencing Center for Infectious Disease"/>
            <person name="Wu L."/>
            <person name="Ma J."/>
        </authorList>
    </citation>
    <scope>NUCLEOTIDE SEQUENCE [LARGE SCALE GENOMIC DNA]</scope>
    <source>
        <strain evidence="11">CECT 8472</strain>
    </source>
</reference>
<keyword evidence="9" id="KW-0275">Fatty acid biosynthesis</keyword>
<keyword evidence="7" id="KW-0408">Iron</keyword>
<dbReference type="InterPro" id="IPR012348">
    <property type="entry name" value="RNR-like"/>
</dbReference>
<gene>
    <name evidence="10" type="ORF">ACFOW6_03025</name>
</gene>
<evidence type="ECO:0000256" key="9">
    <source>
        <dbReference type="ARBA" id="ARBA00023160"/>
    </source>
</evidence>
<dbReference type="RefSeq" id="WP_382420848.1">
    <property type="nucleotide sequence ID" value="NZ_JBHSCW010000001.1"/>
</dbReference>
<keyword evidence="6 10" id="KW-0560">Oxidoreductase</keyword>
<dbReference type="CDD" id="cd00657">
    <property type="entry name" value="Ferritin_like"/>
    <property type="match status" value="1"/>
</dbReference>
<evidence type="ECO:0000313" key="10">
    <source>
        <dbReference type="EMBL" id="MFC4350513.1"/>
    </source>
</evidence>
<evidence type="ECO:0000256" key="5">
    <source>
        <dbReference type="ARBA" id="ARBA00022832"/>
    </source>
</evidence>
<keyword evidence="11" id="KW-1185">Reference proteome</keyword>
<organism evidence="10 11">
    <name type="scientific">Fodinicurvata halophila</name>
    <dbReference type="NCBI Taxonomy" id="1419723"/>
    <lineage>
        <taxon>Bacteria</taxon>
        <taxon>Pseudomonadati</taxon>
        <taxon>Pseudomonadota</taxon>
        <taxon>Alphaproteobacteria</taxon>
        <taxon>Rhodospirillales</taxon>
        <taxon>Rhodovibrionaceae</taxon>
        <taxon>Fodinicurvata</taxon>
    </lineage>
</organism>
<dbReference type="GO" id="GO:0045300">
    <property type="term" value="F:stearoyl-[ACP] desaturase activity"/>
    <property type="evidence" value="ECO:0007669"/>
    <property type="project" value="UniProtKB-EC"/>
</dbReference>
<dbReference type="Pfam" id="PF03405">
    <property type="entry name" value="FA_desaturase_2"/>
    <property type="match status" value="1"/>
</dbReference>
<evidence type="ECO:0000256" key="2">
    <source>
        <dbReference type="ARBA" id="ARBA00008749"/>
    </source>
</evidence>
<comment type="similarity">
    <text evidence="2">Belongs to the fatty acid desaturase type 2 family.</text>
</comment>
<dbReference type="EMBL" id="JBHSCW010000001">
    <property type="protein sequence ID" value="MFC4350513.1"/>
    <property type="molecule type" value="Genomic_DNA"/>
</dbReference>
<dbReference type="InterPro" id="IPR005067">
    <property type="entry name" value="Fatty_acid_desaturase-2"/>
</dbReference>
<dbReference type="SUPFAM" id="SSF47240">
    <property type="entry name" value="Ferritin-like"/>
    <property type="match status" value="1"/>
</dbReference>
<dbReference type="Proteomes" id="UP001595799">
    <property type="component" value="Unassembled WGS sequence"/>
</dbReference>
<evidence type="ECO:0000256" key="3">
    <source>
        <dbReference type="ARBA" id="ARBA00022516"/>
    </source>
</evidence>
<dbReference type="Gene3D" id="1.10.620.20">
    <property type="entry name" value="Ribonucleotide Reductase, subunit A"/>
    <property type="match status" value="1"/>
</dbReference>
<keyword evidence="3" id="KW-0444">Lipid biosynthesis</keyword>
<dbReference type="InterPro" id="IPR009078">
    <property type="entry name" value="Ferritin-like_SF"/>
</dbReference>
<evidence type="ECO:0000313" key="11">
    <source>
        <dbReference type="Proteomes" id="UP001595799"/>
    </source>
</evidence>
<keyword evidence="8" id="KW-0443">Lipid metabolism</keyword>
<keyword evidence="5" id="KW-0276">Fatty acid metabolism</keyword>
<evidence type="ECO:0000256" key="1">
    <source>
        <dbReference type="ARBA" id="ARBA00001954"/>
    </source>
</evidence>
<evidence type="ECO:0000256" key="6">
    <source>
        <dbReference type="ARBA" id="ARBA00023002"/>
    </source>
</evidence>
<protein>
    <submittedName>
        <fullName evidence="10">Acyl-ACP desaturase</fullName>
        <ecNumber evidence="10">1.14.19.2</ecNumber>
    </submittedName>
</protein>
<evidence type="ECO:0000256" key="4">
    <source>
        <dbReference type="ARBA" id="ARBA00022723"/>
    </source>
</evidence>
<evidence type="ECO:0000256" key="7">
    <source>
        <dbReference type="ARBA" id="ARBA00023004"/>
    </source>
</evidence>
<accession>A0ABV8UGU0</accession>
<sequence>MSNGQWTLEDIDWDSFDRSKVDPEMVKLIKAASLVEYNGDDYAEYLCNVFEDDSEFQDAARQWAAEEVQHGAALGRWAQMVDPDFDFDTAVKRFRDGFRVDVDATDSVRGSRCGELVARCIVEVGTSSYYGSLADSTDEPVLKDICQRIAADELRHYKLFYTHLRRYLDRERIGKLRRLMIALGRVRETEDDELAYAYYAANTPANEDYDRKRWSKAYMNRAFAIYKPVRVERAAAMTCKAAGLNPRGRTARVLSRAAYHLMKSKQQRAEAATAAAA</sequence>